<evidence type="ECO:0000256" key="3">
    <source>
        <dbReference type="ARBA" id="ARBA00022692"/>
    </source>
</evidence>
<evidence type="ECO:0000313" key="8">
    <source>
        <dbReference type="Proteomes" id="UP000282837"/>
    </source>
</evidence>
<feature type="transmembrane region" description="Helical" evidence="6">
    <location>
        <begin position="222"/>
        <end position="250"/>
    </location>
</feature>
<evidence type="ECO:0000256" key="6">
    <source>
        <dbReference type="SAM" id="Phobius"/>
    </source>
</evidence>
<gene>
    <name evidence="7" type="ORF">EOE18_02090</name>
</gene>
<accession>A0A3S2UV67</accession>
<evidence type="ECO:0000256" key="1">
    <source>
        <dbReference type="ARBA" id="ARBA00004141"/>
    </source>
</evidence>
<dbReference type="Pfam" id="PF01594">
    <property type="entry name" value="AI-2E_transport"/>
    <property type="match status" value="1"/>
</dbReference>
<dbReference type="GO" id="GO:0016020">
    <property type="term" value="C:membrane"/>
    <property type="evidence" value="ECO:0007669"/>
    <property type="project" value="UniProtKB-SubCell"/>
</dbReference>
<feature type="transmembrane region" description="Helical" evidence="6">
    <location>
        <begin position="310"/>
        <end position="327"/>
    </location>
</feature>
<keyword evidence="8" id="KW-1185">Reference proteome</keyword>
<reference evidence="7 8" key="1">
    <citation type="submission" date="2019-01" db="EMBL/GenBank/DDBJ databases">
        <authorList>
            <person name="Chen W.-M."/>
        </authorList>
    </citation>
    <scope>NUCLEOTIDE SEQUENCE [LARGE SCALE GENOMIC DNA]</scope>
    <source>
        <strain evidence="7 8">FSY-9</strain>
    </source>
</reference>
<feature type="transmembrane region" description="Helical" evidence="6">
    <location>
        <begin position="159"/>
        <end position="182"/>
    </location>
</feature>
<dbReference type="AlphaFoldDB" id="A0A3S2UV67"/>
<sequence length="366" mass="38592">MGRGVRRSRGLGCPFDTGLMAMKDGDLVSFTRKALVVLLLAGLVTLAWDLSYLLILMFASVVVAVVLQAIAAHFQRLRIGSGLSVGLAVLSLLAIFAGLGMTFGGLVAHQFAELGGQLPQAVEAAQKQLNAWHIDYDLGQMAKLARAQFAEIFQRASGFVVALGGVVGDVAVVFVGGIFFAADPAFYRDGLLRLLPRSVEEQAREAFDDVGRGLHLWLKGQLLSSLFIAVVMLVGLLALGVPSAVALAILSGALDFIPYLGPVLAAVPGVLVAFSERPELALWTGGLFVAVQQLQGNIVQPMIQKSSVDLPPAVLLFAVIATGTLFGPPGVVLAAPMTIVGYILTQHFYIGGLLGREAKRPAKKPD</sequence>
<dbReference type="InterPro" id="IPR002549">
    <property type="entry name" value="AI-2E-like"/>
</dbReference>
<keyword evidence="5 6" id="KW-0472">Membrane</keyword>
<feature type="transmembrane region" description="Helical" evidence="6">
    <location>
        <begin position="86"/>
        <end position="108"/>
    </location>
</feature>
<dbReference type="GO" id="GO:0055085">
    <property type="term" value="P:transmembrane transport"/>
    <property type="evidence" value="ECO:0007669"/>
    <property type="project" value="TreeGrafter"/>
</dbReference>
<evidence type="ECO:0000313" key="7">
    <source>
        <dbReference type="EMBL" id="RVU07888.1"/>
    </source>
</evidence>
<feature type="transmembrane region" description="Helical" evidence="6">
    <location>
        <begin position="54"/>
        <end position="74"/>
    </location>
</feature>
<evidence type="ECO:0000256" key="5">
    <source>
        <dbReference type="ARBA" id="ARBA00023136"/>
    </source>
</evidence>
<dbReference type="Proteomes" id="UP000282837">
    <property type="component" value="Unassembled WGS sequence"/>
</dbReference>
<evidence type="ECO:0000256" key="2">
    <source>
        <dbReference type="ARBA" id="ARBA00009773"/>
    </source>
</evidence>
<comment type="similarity">
    <text evidence="2">Belongs to the autoinducer-2 exporter (AI-2E) (TC 2.A.86) family.</text>
</comment>
<comment type="subcellular location">
    <subcellularLocation>
        <location evidence="1">Membrane</location>
        <topology evidence="1">Multi-pass membrane protein</topology>
    </subcellularLocation>
</comment>
<dbReference type="EMBL" id="SACO01000001">
    <property type="protein sequence ID" value="RVU07888.1"/>
    <property type="molecule type" value="Genomic_DNA"/>
</dbReference>
<protein>
    <submittedName>
        <fullName evidence="7">AI-2E family transporter</fullName>
    </submittedName>
</protein>
<dbReference type="PANTHER" id="PTHR21716:SF62">
    <property type="entry name" value="TRANSPORT PROTEIN YDBI-RELATED"/>
    <property type="match status" value="1"/>
</dbReference>
<feature type="transmembrane region" description="Helical" evidence="6">
    <location>
        <begin position="256"/>
        <end position="274"/>
    </location>
</feature>
<keyword evidence="4 6" id="KW-1133">Transmembrane helix</keyword>
<organism evidence="7 8">
    <name type="scientific">Novosphingobium umbonatum</name>
    <dbReference type="NCBI Taxonomy" id="1908524"/>
    <lineage>
        <taxon>Bacteria</taxon>
        <taxon>Pseudomonadati</taxon>
        <taxon>Pseudomonadota</taxon>
        <taxon>Alphaproteobacteria</taxon>
        <taxon>Sphingomonadales</taxon>
        <taxon>Sphingomonadaceae</taxon>
        <taxon>Novosphingobium</taxon>
    </lineage>
</organism>
<dbReference type="OrthoDB" id="5761230at2"/>
<proteinExistence type="inferred from homology"/>
<evidence type="ECO:0000256" key="4">
    <source>
        <dbReference type="ARBA" id="ARBA00022989"/>
    </source>
</evidence>
<name>A0A3S2UV67_9SPHN</name>
<keyword evidence="3 6" id="KW-0812">Transmembrane</keyword>
<dbReference type="PANTHER" id="PTHR21716">
    <property type="entry name" value="TRANSMEMBRANE PROTEIN"/>
    <property type="match status" value="1"/>
</dbReference>
<comment type="caution">
    <text evidence="7">The sequence shown here is derived from an EMBL/GenBank/DDBJ whole genome shotgun (WGS) entry which is preliminary data.</text>
</comment>